<reference evidence="1 2" key="1">
    <citation type="submission" date="2019-01" db="EMBL/GenBank/DDBJ databases">
        <authorList>
            <person name="Chen W.-M."/>
        </authorList>
    </citation>
    <scope>NUCLEOTIDE SEQUENCE [LARGE SCALE GENOMIC DNA]</scope>
    <source>
        <strain evidence="1 2">TER-1</strain>
    </source>
</reference>
<evidence type="ECO:0008006" key="3">
    <source>
        <dbReference type="Google" id="ProtNLM"/>
    </source>
</evidence>
<keyword evidence="2" id="KW-1185">Reference proteome</keyword>
<evidence type="ECO:0000313" key="1">
    <source>
        <dbReference type="EMBL" id="RVU17500.1"/>
    </source>
</evidence>
<dbReference type="EMBL" id="SACP01000012">
    <property type="protein sequence ID" value="RVU17500.1"/>
    <property type="molecule type" value="Genomic_DNA"/>
</dbReference>
<comment type="caution">
    <text evidence="1">The sequence shown here is derived from an EMBL/GenBank/DDBJ whole genome shotgun (WGS) entry which is preliminary data.</text>
</comment>
<evidence type="ECO:0000313" key="2">
    <source>
        <dbReference type="Proteomes" id="UP000286997"/>
    </source>
</evidence>
<name>A0A437P5E4_9HYPH</name>
<accession>A0A437P5E4</accession>
<protein>
    <recommendedName>
        <fullName evidence="3">Phage tail protein</fullName>
    </recommendedName>
</protein>
<organism evidence="1 2">
    <name type="scientific">Methylobacterium oryzihabitans</name>
    <dbReference type="NCBI Taxonomy" id="2499852"/>
    <lineage>
        <taxon>Bacteria</taxon>
        <taxon>Pseudomonadati</taxon>
        <taxon>Pseudomonadota</taxon>
        <taxon>Alphaproteobacteria</taxon>
        <taxon>Hyphomicrobiales</taxon>
        <taxon>Methylobacteriaceae</taxon>
        <taxon>Methylobacterium</taxon>
    </lineage>
</organism>
<dbReference type="RefSeq" id="WP_127730098.1">
    <property type="nucleotide sequence ID" value="NZ_SACP01000012.1"/>
</dbReference>
<dbReference type="OrthoDB" id="7993506at2"/>
<gene>
    <name evidence="1" type="ORF">EOE48_14020</name>
</gene>
<proteinExistence type="predicted"/>
<sequence>MTTPTLLPGNRFRAYRGDGATPTNWAFLCLGTSVTLTLTNAFEDATVPDCDEPLKIPVRKSVLSSTSWGGRIAGQVDATRLAKLRADAESQTPVLYQFRVDQSAANGGGAWTGTVFVENLEIAKTNNGIVGFTCQFRGDGALAWADAAA</sequence>
<dbReference type="AlphaFoldDB" id="A0A437P5E4"/>
<dbReference type="Proteomes" id="UP000286997">
    <property type="component" value="Unassembled WGS sequence"/>
</dbReference>